<comment type="caution">
    <text evidence="1">The sequence shown here is derived from an EMBL/GenBank/DDBJ whole genome shotgun (WGS) entry which is preliminary data.</text>
</comment>
<evidence type="ECO:0000313" key="2">
    <source>
        <dbReference type="Proteomes" id="UP001163324"/>
    </source>
</evidence>
<accession>A0ACC0V263</accession>
<organism evidence="1 2">
    <name type="scientific">Trichothecium roseum</name>
    <dbReference type="NCBI Taxonomy" id="47278"/>
    <lineage>
        <taxon>Eukaryota</taxon>
        <taxon>Fungi</taxon>
        <taxon>Dikarya</taxon>
        <taxon>Ascomycota</taxon>
        <taxon>Pezizomycotina</taxon>
        <taxon>Sordariomycetes</taxon>
        <taxon>Hypocreomycetidae</taxon>
        <taxon>Hypocreales</taxon>
        <taxon>Hypocreales incertae sedis</taxon>
        <taxon>Trichothecium</taxon>
    </lineage>
</organism>
<dbReference type="EMBL" id="CM047943">
    <property type="protein sequence ID" value="KAI9900005.1"/>
    <property type="molecule type" value="Genomic_DNA"/>
</dbReference>
<reference evidence="1" key="1">
    <citation type="submission" date="2022-10" db="EMBL/GenBank/DDBJ databases">
        <title>Complete Genome of Trichothecium roseum strain YXFP-22015, a Plant Pathogen Isolated from Citrus.</title>
        <authorList>
            <person name="Wang Y."/>
            <person name="Zhu L."/>
        </authorList>
    </citation>
    <scope>NUCLEOTIDE SEQUENCE</scope>
    <source>
        <strain evidence="1">YXFP-22015</strain>
    </source>
</reference>
<dbReference type="Proteomes" id="UP001163324">
    <property type="component" value="Chromosome 4"/>
</dbReference>
<proteinExistence type="predicted"/>
<keyword evidence="2" id="KW-1185">Reference proteome</keyword>
<name>A0ACC0V263_9HYPO</name>
<protein>
    <submittedName>
        <fullName evidence="1">Uncharacterized protein</fullName>
    </submittedName>
</protein>
<sequence length="284" mass="29893">MALRNALVSAVALGGLAAAAPSAARSCSPAFKNIVFNSGVNDQPDIAGRFATLQSHGVATWIGFTLGNASPADANLDANQVKMVVSGADVQAGVDLVTGPSAPEYLQLLNEPDGGFYGLPVYSPEDAASLLRPFLDAQTTTKFLSPAPAYPQSDWLPRFFAACGGCEDRFPVVLAHVYSVDPQGAIGSIQAVMNQFPGKTIWITELSPASDPAQNCGLDPQGMIDWMNTVVGWASQQPAIERVYWNSGEYGQLYDDPNQCNPSLTNFDGTPTALLQAYGSICAA</sequence>
<evidence type="ECO:0000313" key="1">
    <source>
        <dbReference type="EMBL" id="KAI9900005.1"/>
    </source>
</evidence>
<gene>
    <name evidence="1" type="ORF">N3K66_004267</name>
</gene>